<dbReference type="SUPFAM" id="SSF52964">
    <property type="entry name" value="TolB, N-terminal domain"/>
    <property type="match status" value="1"/>
</dbReference>
<dbReference type="HAMAP" id="MF_00671">
    <property type="entry name" value="TolB"/>
    <property type="match status" value="1"/>
</dbReference>
<comment type="subcellular location">
    <subcellularLocation>
        <location evidence="1 7">Periplasm</location>
    </subcellularLocation>
</comment>
<keyword evidence="5 7" id="KW-0574">Periplasm</keyword>
<dbReference type="GO" id="GO:0042597">
    <property type="term" value="C:periplasmic space"/>
    <property type="evidence" value="ECO:0007669"/>
    <property type="project" value="UniProtKB-SubCell"/>
</dbReference>
<dbReference type="GO" id="GO:0051301">
    <property type="term" value="P:cell division"/>
    <property type="evidence" value="ECO:0007669"/>
    <property type="project" value="UniProtKB-UniRule"/>
</dbReference>
<dbReference type="PANTHER" id="PTHR36842:SF1">
    <property type="entry name" value="PROTEIN TOLB"/>
    <property type="match status" value="1"/>
</dbReference>
<protein>
    <recommendedName>
        <fullName evidence="7">Tol-Pal system protein TolB</fullName>
    </recommendedName>
</protein>
<dbReference type="InterPro" id="IPR007195">
    <property type="entry name" value="TolB_N"/>
</dbReference>
<evidence type="ECO:0000256" key="6">
    <source>
        <dbReference type="ARBA" id="ARBA00023306"/>
    </source>
</evidence>
<evidence type="ECO:0000313" key="9">
    <source>
        <dbReference type="EMBL" id="GGW88418.1"/>
    </source>
</evidence>
<dbReference type="EMBL" id="BMYS01000012">
    <property type="protein sequence ID" value="GGW88418.1"/>
    <property type="molecule type" value="Genomic_DNA"/>
</dbReference>
<accession>A0A918JM94</accession>
<organism evidence="9 10">
    <name type="scientific">Advenella faeciporci</name>
    <dbReference type="NCBI Taxonomy" id="797535"/>
    <lineage>
        <taxon>Bacteria</taxon>
        <taxon>Pseudomonadati</taxon>
        <taxon>Pseudomonadota</taxon>
        <taxon>Betaproteobacteria</taxon>
        <taxon>Burkholderiales</taxon>
        <taxon>Alcaligenaceae</taxon>
    </lineage>
</organism>
<evidence type="ECO:0000259" key="8">
    <source>
        <dbReference type="Pfam" id="PF04052"/>
    </source>
</evidence>
<feature type="domain" description="TolB N-terminal" evidence="8">
    <location>
        <begin position="52"/>
        <end position="133"/>
    </location>
</feature>
<name>A0A918JM94_9BURK</name>
<evidence type="ECO:0000256" key="4">
    <source>
        <dbReference type="ARBA" id="ARBA00022729"/>
    </source>
</evidence>
<dbReference type="GO" id="GO:0017038">
    <property type="term" value="P:protein import"/>
    <property type="evidence" value="ECO:0007669"/>
    <property type="project" value="InterPro"/>
</dbReference>
<dbReference type="PANTHER" id="PTHR36842">
    <property type="entry name" value="PROTEIN TOLB HOMOLOG"/>
    <property type="match status" value="1"/>
</dbReference>
<comment type="caution">
    <text evidence="9">The sequence shown here is derived from an EMBL/GenBank/DDBJ whole genome shotgun (WGS) entry which is preliminary data.</text>
</comment>
<dbReference type="AlphaFoldDB" id="A0A918JM94"/>
<dbReference type="Pfam" id="PF07676">
    <property type="entry name" value="PD40"/>
    <property type="match status" value="5"/>
</dbReference>
<keyword evidence="10" id="KW-1185">Reference proteome</keyword>
<comment type="similarity">
    <text evidence="2 7">Belongs to the TolB family.</text>
</comment>
<dbReference type="Gene3D" id="3.40.50.10070">
    <property type="entry name" value="TolB, N-terminal domain"/>
    <property type="match status" value="1"/>
</dbReference>
<sequence length="427" mass="44559">MTATLDNRSMRNTGQGRLAFMHRFFLFLVFACFLQLGNFAQAQVQVALQGSGTSNKFPVVIADFAGPNGKEIADIISADLIRSGQFEVTRTQALTIDSSGTPNWAALSTLGATTVAYGSISGTTANYQLTDTALKAPLEAKNITEPQMRRLAHKIADAIYEKMTGVRGIFATRVAYATGQQLVVADADGENRKVVVNSPSSIISPAWSPDGSKLAYVSFETGKPVVYVQNLATGSRQAVANFKGNNSAPAWSPDGSQLAVALSMNALSNIYQISATGGSNARKITDSAEIDTEPFYFPNGSGLIFTSDRGGSAQIYRTGLGGGGASRITFNGSQNVSGKISPDGTKLVYSSLRGGSYSIALQGLGSGSDQTLTSGPNDLSPSFAPNGMQILYVSSGGLSIVNTDGSFQASIPSVGNVSSAAWGPFTD</sequence>
<gene>
    <name evidence="7 9" type="primary">tolB</name>
    <name evidence="9" type="ORF">GCM10011450_18060</name>
</gene>
<comment type="subunit">
    <text evidence="7">The Tol-Pal system is composed of five core proteins: the inner membrane proteins TolA, TolQ and TolR, the periplasmic protein TolB and the outer membrane protein Pal. They form a network linking the inner and outer membranes and the peptidoglycan layer.</text>
</comment>
<keyword evidence="3 7" id="KW-0132">Cell division</keyword>
<dbReference type="InterPro" id="IPR011042">
    <property type="entry name" value="6-blade_b-propeller_TolB-like"/>
</dbReference>
<reference evidence="9" key="1">
    <citation type="journal article" date="2014" name="Int. J. Syst. Evol. Microbiol.">
        <title>Complete genome sequence of Corynebacterium casei LMG S-19264T (=DSM 44701T), isolated from a smear-ripened cheese.</title>
        <authorList>
            <consortium name="US DOE Joint Genome Institute (JGI-PGF)"/>
            <person name="Walter F."/>
            <person name="Albersmeier A."/>
            <person name="Kalinowski J."/>
            <person name="Ruckert C."/>
        </authorList>
    </citation>
    <scope>NUCLEOTIDE SEQUENCE</scope>
    <source>
        <strain evidence="9">KCTC 23732</strain>
    </source>
</reference>
<evidence type="ECO:0000313" key="10">
    <source>
        <dbReference type="Proteomes" id="UP000608345"/>
    </source>
</evidence>
<dbReference type="Gene3D" id="2.120.10.30">
    <property type="entry name" value="TolB, C-terminal domain"/>
    <property type="match status" value="1"/>
</dbReference>
<dbReference type="Proteomes" id="UP000608345">
    <property type="component" value="Unassembled WGS sequence"/>
</dbReference>
<evidence type="ECO:0000256" key="2">
    <source>
        <dbReference type="ARBA" id="ARBA00009820"/>
    </source>
</evidence>
<dbReference type="SUPFAM" id="SSF69304">
    <property type="entry name" value="Tricorn protease N-terminal domain"/>
    <property type="match status" value="1"/>
</dbReference>
<evidence type="ECO:0000256" key="3">
    <source>
        <dbReference type="ARBA" id="ARBA00022618"/>
    </source>
</evidence>
<dbReference type="Pfam" id="PF04052">
    <property type="entry name" value="TolB_N"/>
    <property type="match status" value="1"/>
</dbReference>
<keyword evidence="4 7" id="KW-0732">Signal</keyword>
<evidence type="ECO:0000256" key="7">
    <source>
        <dbReference type="HAMAP-Rule" id="MF_00671"/>
    </source>
</evidence>
<dbReference type="InterPro" id="IPR014167">
    <property type="entry name" value="Tol-Pal_TolB"/>
</dbReference>
<reference evidence="9" key="2">
    <citation type="submission" date="2020-09" db="EMBL/GenBank/DDBJ databases">
        <authorList>
            <person name="Sun Q."/>
            <person name="Kim S."/>
        </authorList>
    </citation>
    <scope>NUCLEOTIDE SEQUENCE</scope>
    <source>
        <strain evidence="9">KCTC 23732</strain>
    </source>
</reference>
<dbReference type="RefSeq" id="WP_189385165.1">
    <property type="nucleotide sequence ID" value="NZ_BAABFY010000004.1"/>
</dbReference>
<dbReference type="InterPro" id="IPR011659">
    <property type="entry name" value="WD40"/>
</dbReference>
<evidence type="ECO:0000256" key="1">
    <source>
        <dbReference type="ARBA" id="ARBA00004418"/>
    </source>
</evidence>
<keyword evidence="6 7" id="KW-0131">Cell cycle</keyword>
<proteinExistence type="inferred from homology"/>
<comment type="function">
    <text evidence="7">Part of the Tol-Pal system, which plays a role in outer membrane invagination during cell division and is important for maintaining outer membrane integrity.</text>
</comment>
<dbReference type="NCBIfam" id="TIGR02800">
    <property type="entry name" value="propeller_TolB"/>
    <property type="match status" value="1"/>
</dbReference>
<evidence type="ECO:0000256" key="5">
    <source>
        <dbReference type="ARBA" id="ARBA00022764"/>
    </source>
</evidence>